<dbReference type="Pfam" id="PF00366">
    <property type="entry name" value="Ribosomal_S17"/>
    <property type="match status" value="1"/>
</dbReference>
<dbReference type="EMBL" id="JBJJXI010000002">
    <property type="protein sequence ID" value="KAL3407851.1"/>
    <property type="molecule type" value="Genomic_DNA"/>
</dbReference>
<evidence type="ECO:0000256" key="1">
    <source>
        <dbReference type="ARBA" id="ARBA00010254"/>
    </source>
</evidence>
<evidence type="ECO:0008006" key="7">
    <source>
        <dbReference type="Google" id="ProtNLM"/>
    </source>
</evidence>
<dbReference type="PANTHER" id="PTHR24088">
    <property type="entry name" value="28S RIBOSOMAL PROTEIN S17, MITOCHONDRIAL"/>
    <property type="match status" value="1"/>
</dbReference>
<dbReference type="InterPro" id="IPR000266">
    <property type="entry name" value="Ribosomal_uS17"/>
</dbReference>
<dbReference type="GO" id="GO:0005840">
    <property type="term" value="C:ribosome"/>
    <property type="evidence" value="ECO:0007669"/>
    <property type="project" value="UniProtKB-KW"/>
</dbReference>
<reference evidence="5 6" key="1">
    <citation type="journal article" date="2024" name="bioRxiv">
        <title>A reference genome for Trichogramma kaykai: A tiny desert-dwelling parasitoid wasp with competing sex-ratio distorters.</title>
        <authorList>
            <person name="Culotta J."/>
            <person name="Lindsey A.R."/>
        </authorList>
    </citation>
    <scope>NUCLEOTIDE SEQUENCE [LARGE SCALE GENOMIC DNA]</scope>
    <source>
        <strain evidence="5 6">KSX58</strain>
    </source>
</reference>
<comment type="caution">
    <text evidence="5">The sequence shown here is derived from an EMBL/GenBank/DDBJ whole genome shotgun (WGS) entry which is preliminary data.</text>
</comment>
<dbReference type="InterPro" id="IPR012340">
    <property type="entry name" value="NA-bd_OB-fold"/>
</dbReference>
<sequence length="163" mass="18704">MAARKITSGTANKVKYFMGVCQPTWKENATKVEIFGHEYDHRLHMFFRTKRSVFAHDPEKKCKTGDTILVRQLPQKMTRLITHEVIDVIYPLGDVTDPITGKKVAAGVYRDEIKIVNEAFGKSKTGFDYDTAPPRGDQEGIRDFTDKPTYKKYHEEDQDPHAL</sequence>
<dbReference type="InterPro" id="IPR039193">
    <property type="entry name" value="Ribosomal_uS17m_metazoa"/>
</dbReference>
<proteinExistence type="inferred from homology"/>
<dbReference type="GO" id="GO:1990904">
    <property type="term" value="C:ribonucleoprotein complex"/>
    <property type="evidence" value="ECO:0007669"/>
    <property type="project" value="UniProtKB-KW"/>
</dbReference>
<protein>
    <recommendedName>
        <fullName evidence="7">Ribosomal protein S17</fullName>
    </recommendedName>
</protein>
<dbReference type="AlphaFoldDB" id="A0ABD2XSA2"/>
<evidence type="ECO:0000313" key="5">
    <source>
        <dbReference type="EMBL" id="KAL3407851.1"/>
    </source>
</evidence>
<dbReference type="SUPFAM" id="SSF50249">
    <property type="entry name" value="Nucleic acid-binding proteins"/>
    <property type="match status" value="1"/>
</dbReference>
<evidence type="ECO:0000256" key="3">
    <source>
        <dbReference type="ARBA" id="ARBA00023274"/>
    </source>
</evidence>
<evidence type="ECO:0000256" key="2">
    <source>
        <dbReference type="ARBA" id="ARBA00022980"/>
    </source>
</evidence>
<organism evidence="5 6">
    <name type="scientific">Trichogramma kaykai</name>
    <dbReference type="NCBI Taxonomy" id="54128"/>
    <lineage>
        <taxon>Eukaryota</taxon>
        <taxon>Metazoa</taxon>
        <taxon>Ecdysozoa</taxon>
        <taxon>Arthropoda</taxon>
        <taxon>Hexapoda</taxon>
        <taxon>Insecta</taxon>
        <taxon>Pterygota</taxon>
        <taxon>Neoptera</taxon>
        <taxon>Endopterygota</taxon>
        <taxon>Hymenoptera</taxon>
        <taxon>Apocrita</taxon>
        <taxon>Proctotrupomorpha</taxon>
        <taxon>Chalcidoidea</taxon>
        <taxon>Trichogrammatidae</taxon>
        <taxon>Trichogramma</taxon>
    </lineage>
</organism>
<comment type="similarity">
    <text evidence="1">Belongs to the universal ribosomal protein uS17 family.</text>
</comment>
<dbReference type="PANTHER" id="PTHR24088:SF0">
    <property type="entry name" value="SMALL RIBOSOMAL SUBUNIT PROTEIN US17M"/>
    <property type="match status" value="1"/>
</dbReference>
<keyword evidence="6" id="KW-1185">Reference proteome</keyword>
<accession>A0ABD2XSA2</accession>
<dbReference type="Proteomes" id="UP001627154">
    <property type="component" value="Unassembled WGS sequence"/>
</dbReference>
<evidence type="ECO:0000313" key="6">
    <source>
        <dbReference type="Proteomes" id="UP001627154"/>
    </source>
</evidence>
<name>A0ABD2XSA2_9HYME</name>
<evidence type="ECO:0000256" key="4">
    <source>
        <dbReference type="SAM" id="MobiDB-lite"/>
    </source>
</evidence>
<feature type="region of interest" description="Disordered" evidence="4">
    <location>
        <begin position="126"/>
        <end position="163"/>
    </location>
</feature>
<keyword evidence="2" id="KW-0689">Ribosomal protein</keyword>
<dbReference type="Gene3D" id="2.40.50.140">
    <property type="entry name" value="Nucleic acid-binding proteins"/>
    <property type="match status" value="1"/>
</dbReference>
<feature type="compositionally biased region" description="Basic and acidic residues" evidence="4">
    <location>
        <begin position="136"/>
        <end position="163"/>
    </location>
</feature>
<gene>
    <name evidence="5" type="ORF">TKK_000100</name>
</gene>
<keyword evidence="3" id="KW-0687">Ribonucleoprotein</keyword>